<comment type="similarity">
    <text evidence="6">Belongs to the methylenetetrahydrofolate reductase family.</text>
</comment>
<dbReference type="Pfam" id="PF02219">
    <property type="entry name" value="MTHFR"/>
    <property type="match status" value="1"/>
</dbReference>
<evidence type="ECO:0000256" key="6">
    <source>
        <dbReference type="RuleBase" id="RU003862"/>
    </source>
</evidence>
<evidence type="ECO:0000313" key="8">
    <source>
        <dbReference type="Proteomes" id="UP000193136"/>
    </source>
</evidence>
<sequence>MGDLAIELVPRSREVLERDLQTVREHFPRVRTINIPDLLQFPLRAWDAAEAIAPQVERVIPHLRAIDFDLQEDWPFLDTIRRSGCPAVLAISGDPPQDMLHRTFRTPVTEFISRLKQELPGVKIYAGLDPYRSGVKEELDYVRAKLNAGADGLFTQPFFDLRFMEIWADLLIGLDIWWGIAPVLTEKSQAYWENKNNGFFPPDFEPTLEWNRQFTRRALHFVKTRGASAYIMPIRADIRKYLDGII</sequence>
<comment type="cofactor">
    <cofactor evidence="1 6">
        <name>FAD</name>
        <dbReference type="ChEBI" id="CHEBI:57692"/>
    </cofactor>
</comment>
<dbReference type="AlphaFoldDB" id="A0A1X0YA43"/>
<comment type="pathway">
    <text evidence="2 6">One-carbon metabolism; tetrahydrofolate interconversion.</text>
</comment>
<dbReference type="GO" id="GO:0006555">
    <property type="term" value="P:methionine metabolic process"/>
    <property type="evidence" value="ECO:0007669"/>
    <property type="project" value="InterPro"/>
</dbReference>
<dbReference type="GO" id="GO:0035999">
    <property type="term" value="P:tetrahydrofolate interconversion"/>
    <property type="evidence" value="ECO:0007669"/>
    <property type="project" value="UniProtKB-UniPathway"/>
</dbReference>
<name>A0A1X0YA43_9BACT</name>
<proteinExistence type="inferred from homology"/>
<dbReference type="InterPro" id="IPR029041">
    <property type="entry name" value="FAD-linked_oxidoreductase-like"/>
</dbReference>
<dbReference type="SUPFAM" id="SSF51730">
    <property type="entry name" value="FAD-linked oxidoreductase"/>
    <property type="match status" value="1"/>
</dbReference>
<evidence type="ECO:0000256" key="1">
    <source>
        <dbReference type="ARBA" id="ARBA00001974"/>
    </source>
</evidence>
<accession>A0A1X0YA43</accession>
<dbReference type="UniPathway" id="UPA00193"/>
<dbReference type="OrthoDB" id="9812555at2"/>
<reference evidence="7 8" key="1">
    <citation type="submission" date="2017-03" db="EMBL/GenBank/DDBJ databases">
        <title>Genome sequence of Geothermobacter sp. EPR-M, Deep-Sea Iron Reducer.</title>
        <authorList>
            <person name="Tully B."/>
            <person name="Savalia P."/>
            <person name="Abuyen K."/>
            <person name="Baughan C."/>
            <person name="Romero E."/>
            <person name="Ronkowski C."/>
            <person name="Torres B."/>
            <person name="Tremblay J."/>
            <person name="Trujillo A."/>
            <person name="Tyler M."/>
            <person name="Perez-Rodriguez I."/>
            <person name="Amend J."/>
        </authorList>
    </citation>
    <scope>NUCLEOTIDE SEQUENCE [LARGE SCALE GENOMIC DNA]</scope>
    <source>
        <strain evidence="7 8">EPR-M</strain>
    </source>
</reference>
<keyword evidence="4 6" id="KW-0274">FAD</keyword>
<evidence type="ECO:0000256" key="4">
    <source>
        <dbReference type="ARBA" id="ARBA00022827"/>
    </source>
</evidence>
<dbReference type="STRING" id="1969733.B5V00_04940"/>
<keyword evidence="5 6" id="KW-0560">Oxidoreductase</keyword>
<dbReference type="Gene3D" id="3.20.20.220">
    <property type="match status" value="1"/>
</dbReference>
<dbReference type="RefSeq" id="WP_085009654.1">
    <property type="nucleotide sequence ID" value="NZ_NAAD01000004.1"/>
</dbReference>
<evidence type="ECO:0000256" key="3">
    <source>
        <dbReference type="ARBA" id="ARBA00022630"/>
    </source>
</evidence>
<evidence type="ECO:0000256" key="5">
    <source>
        <dbReference type="ARBA" id="ARBA00023002"/>
    </source>
</evidence>
<evidence type="ECO:0000313" key="7">
    <source>
        <dbReference type="EMBL" id="ORJ62100.1"/>
    </source>
</evidence>
<protein>
    <recommendedName>
        <fullName evidence="6">Methylenetetrahydrofolate reductase</fullName>
    </recommendedName>
</protein>
<evidence type="ECO:0000256" key="2">
    <source>
        <dbReference type="ARBA" id="ARBA00004777"/>
    </source>
</evidence>
<keyword evidence="3 6" id="KW-0285">Flavoprotein</keyword>
<dbReference type="EMBL" id="NAAD01000004">
    <property type="protein sequence ID" value="ORJ62100.1"/>
    <property type="molecule type" value="Genomic_DNA"/>
</dbReference>
<comment type="caution">
    <text evidence="7">The sequence shown here is derived from an EMBL/GenBank/DDBJ whole genome shotgun (WGS) entry which is preliminary data.</text>
</comment>
<dbReference type="Proteomes" id="UP000193136">
    <property type="component" value="Unassembled WGS sequence"/>
</dbReference>
<dbReference type="InterPro" id="IPR003171">
    <property type="entry name" value="Mehydrof_redctse-like"/>
</dbReference>
<gene>
    <name evidence="7" type="ORF">B5V00_04940</name>
</gene>
<keyword evidence="8" id="KW-1185">Reference proteome</keyword>
<organism evidence="7 8">
    <name type="scientific">Geothermobacter hydrogeniphilus</name>
    <dbReference type="NCBI Taxonomy" id="1969733"/>
    <lineage>
        <taxon>Bacteria</taxon>
        <taxon>Pseudomonadati</taxon>
        <taxon>Thermodesulfobacteriota</taxon>
        <taxon>Desulfuromonadia</taxon>
        <taxon>Desulfuromonadales</taxon>
        <taxon>Geothermobacteraceae</taxon>
        <taxon>Geothermobacter</taxon>
    </lineage>
</organism>
<dbReference type="GO" id="GO:0004489">
    <property type="term" value="F:methylenetetrahydrofolate reductase [NAD(P)H] activity"/>
    <property type="evidence" value="ECO:0007669"/>
    <property type="project" value="InterPro"/>
</dbReference>